<protein>
    <recommendedName>
        <fullName evidence="4">DUF1700 domain-containing protein</fullName>
    </recommendedName>
</protein>
<evidence type="ECO:0008006" key="4">
    <source>
        <dbReference type="Google" id="ProtNLM"/>
    </source>
</evidence>
<accession>A0ABN2B6F6</accession>
<evidence type="ECO:0000256" key="1">
    <source>
        <dbReference type="SAM" id="Phobius"/>
    </source>
</evidence>
<keyword evidence="1" id="KW-0472">Membrane</keyword>
<dbReference type="EMBL" id="BAAAQD010000012">
    <property type="protein sequence ID" value="GAA1533080.1"/>
    <property type="molecule type" value="Genomic_DNA"/>
</dbReference>
<feature type="transmembrane region" description="Helical" evidence="1">
    <location>
        <begin position="77"/>
        <end position="99"/>
    </location>
</feature>
<proteinExistence type="predicted"/>
<name>A0ABN2B6F6_9ACTN</name>
<keyword evidence="1" id="KW-0812">Transmembrane</keyword>
<keyword evidence="1" id="KW-1133">Transmembrane helix</keyword>
<evidence type="ECO:0000313" key="3">
    <source>
        <dbReference type="Proteomes" id="UP001501470"/>
    </source>
</evidence>
<dbReference type="NCBIfam" id="NF038403">
    <property type="entry name" value="perm_prefix_1"/>
    <property type="match status" value="1"/>
</dbReference>
<dbReference type="RefSeq" id="WP_344505499.1">
    <property type="nucleotide sequence ID" value="NZ_BAAAQD010000012.1"/>
</dbReference>
<dbReference type="Proteomes" id="UP001501470">
    <property type="component" value="Unassembled WGS sequence"/>
</dbReference>
<organism evidence="2 3">
    <name type="scientific">Dactylosporangium maewongense</name>
    <dbReference type="NCBI Taxonomy" id="634393"/>
    <lineage>
        <taxon>Bacteria</taxon>
        <taxon>Bacillati</taxon>
        <taxon>Actinomycetota</taxon>
        <taxon>Actinomycetes</taxon>
        <taxon>Micromonosporales</taxon>
        <taxon>Micromonosporaceae</taxon>
        <taxon>Dactylosporangium</taxon>
    </lineage>
</organism>
<feature type="transmembrane region" description="Helical" evidence="1">
    <location>
        <begin position="137"/>
        <end position="159"/>
    </location>
</feature>
<sequence length="191" mass="19729">MAGHELIDDAVTALARHLPADAVDELADGLAETYARHLAQGLDPDAAARETIAEFGEPDVIIAAFVHQSPGRRAARALVASGPAVGGCWAVAMVTGHAWSWPVPAPVRLAFGVGFLAVVTAMVFAATARRSYRRTRIAGAAGLGLVALDAAILVGAVLLPLTFTWPLAIATGASLTRLILTARVVPRLLTG</sequence>
<comment type="caution">
    <text evidence="2">The sequence shown here is derived from an EMBL/GenBank/DDBJ whole genome shotgun (WGS) entry which is preliminary data.</text>
</comment>
<reference evidence="2 3" key="1">
    <citation type="journal article" date="2019" name="Int. J. Syst. Evol. Microbiol.">
        <title>The Global Catalogue of Microorganisms (GCM) 10K type strain sequencing project: providing services to taxonomists for standard genome sequencing and annotation.</title>
        <authorList>
            <consortium name="The Broad Institute Genomics Platform"/>
            <consortium name="The Broad Institute Genome Sequencing Center for Infectious Disease"/>
            <person name="Wu L."/>
            <person name="Ma J."/>
        </authorList>
    </citation>
    <scope>NUCLEOTIDE SEQUENCE [LARGE SCALE GENOMIC DNA]</scope>
    <source>
        <strain evidence="2 3">JCM 15933</strain>
    </source>
</reference>
<dbReference type="InterPro" id="IPR047928">
    <property type="entry name" value="Perm_prefix_1"/>
</dbReference>
<gene>
    <name evidence="2" type="ORF">GCM10009827_058840</name>
</gene>
<keyword evidence="3" id="KW-1185">Reference proteome</keyword>
<evidence type="ECO:0000313" key="2">
    <source>
        <dbReference type="EMBL" id="GAA1533080.1"/>
    </source>
</evidence>
<feature type="transmembrane region" description="Helical" evidence="1">
    <location>
        <begin position="105"/>
        <end position="125"/>
    </location>
</feature>